<dbReference type="Proteomes" id="UP000318741">
    <property type="component" value="Chromosome"/>
</dbReference>
<dbReference type="AlphaFoldDB" id="A0A517P3V6"/>
<dbReference type="KEGG" id="acaf:CA12_01200"/>
<feature type="transmembrane region" description="Helical" evidence="12">
    <location>
        <begin position="132"/>
        <end position="157"/>
    </location>
</feature>
<keyword evidence="7" id="KW-0862">Zinc</keyword>
<comment type="subcellular location">
    <subcellularLocation>
        <location evidence="2">Membrane</location>
        <topology evidence="2">Multi-pass membrane protein</topology>
    </subcellularLocation>
</comment>
<feature type="domain" description="PDZ" evidence="13">
    <location>
        <begin position="350"/>
        <end position="427"/>
    </location>
</feature>
<evidence type="ECO:0000256" key="11">
    <source>
        <dbReference type="SAM" id="MobiDB-lite"/>
    </source>
</evidence>
<dbReference type="Pfam" id="PF17820">
    <property type="entry name" value="PDZ_6"/>
    <property type="match status" value="2"/>
</dbReference>
<evidence type="ECO:0000256" key="7">
    <source>
        <dbReference type="ARBA" id="ARBA00022833"/>
    </source>
</evidence>
<name>A0A517P3V6_9PLAN</name>
<dbReference type="PANTHER" id="PTHR42837">
    <property type="entry name" value="REGULATOR OF SIGMA-E PROTEASE RSEP"/>
    <property type="match status" value="1"/>
</dbReference>
<evidence type="ECO:0000313" key="14">
    <source>
        <dbReference type="EMBL" id="QDT14052.1"/>
    </source>
</evidence>
<comment type="cofactor">
    <cofactor evidence="1">
        <name>Zn(2+)</name>
        <dbReference type="ChEBI" id="CHEBI:29105"/>
    </cofactor>
</comment>
<dbReference type="InterPro" id="IPR001478">
    <property type="entry name" value="PDZ"/>
</dbReference>
<evidence type="ECO:0000259" key="13">
    <source>
        <dbReference type="PROSITE" id="PS50106"/>
    </source>
</evidence>
<feature type="region of interest" description="Disordered" evidence="11">
    <location>
        <begin position="284"/>
        <end position="308"/>
    </location>
</feature>
<feature type="transmembrane region" description="Helical" evidence="12">
    <location>
        <begin position="686"/>
        <end position="709"/>
    </location>
</feature>
<feature type="compositionally biased region" description="Acidic residues" evidence="11">
    <location>
        <begin position="292"/>
        <end position="301"/>
    </location>
</feature>
<dbReference type="EMBL" id="CP036265">
    <property type="protein sequence ID" value="QDT14052.1"/>
    <property type="molecule type" value="Genomic_DNA"/>
</dbReference>
<dbReference type="PROSITE" id="PS50106">
    <property type="entry name" value="PDZ"/>
    <property type="match status" value="1"/>
</dbReference>
<keyword evidence="6 14" id="KW-0378">Hydrolase</keyword>
<protein>
    <submittedName>
        <fullName evidence="14">Metalloprotease MmpA</fullName>
        <ecNumber evidence="14">3.4.24.-</ecNumber>
    </submittedName>
</protein>
<keyword evidence="4 14" id="KW-0645">Protease</keyword>
<evidence type="ECO:0000256" key="4">
    <source>
        <dbReference type="ARBA" id="ARBA00022670"/>
    </source>
</evidence>
<evidence type="ECO:0000256" key="9">
    <source>
        <dbReference type="ARBA" id="ARBA00023049"/>
    </source>
</evidence>
<dbReference type="InterPro" id="IPR004387">
    <property type="entry name" value="Pept_M50_Zn"/>
</dbReference>
<keyword evidence="10 12" id="KW-0472">Membrane</keyword>
<dbReference type="Pfam" id="PF02163">
    <property type="entry name" value="Peptidase_M50"/>
    <property type="match status" value="1"/>
</dbReference>
<dbReference type="GO" id="GO:0016020">
    <property type="term" value="C:membrane"/>
    <property type="evidence" value="ECO:0007669"/>
    <property type="project" value="UniProtKB-SubCell"/>
</dbReference>
<keyword evidence="9 14" id="KW-0482">Metalloprotease</keyword>
<evidence type="ECO:0000313" key="15">
    <source>
        <dbReference type="Proteomes" id="UP000318741"/>
    </source>
</evidence>
<dbReference type="SUPFAM" id="SSF50156">
    <property type="entry name" value="PDZ domain-like"/>
    <property type="match status" value="3"/>
</dbReference>
<dbReference type="GO" id="GO:0004222">
    <property type="term" value="F:metalloendopeptidase activity"/>
    <property type="evidence" value="ECO:0007669"/>
    <property type="project" value="InterPro"/>
</dbReference>
<feature type="transmembrane region" description="Helical" evidence="12">
    <location>
        <begin position="28"/>
        <end position="49"/>
    </location>
</feature>
<feature type="transmembrane region" description="Helical" evidence="12">
    <location>
        <begin position="643"/>
        <end position="665"/>
    </location>
</feature>
<dbReference type="InterPro" id="IPR041489">
    <property type="entry name" value="PDZ_6"/>
</dbReference>
<evidence type="ECO:0000256" key="2">
    <source>
        <dbReference type="ARBA" id="ARBA00004141"/>
    </source>
</evidence>
<evidence type="ECO:0000256" key="6">
    <source>
        <dbReference type="ARBA" id="ARBA00022801"/>
    </source>
</evidence>
<evidence type="ECO:0000256" key="10">
    <source>
        <dbReference type="ARBA" id="ARBA00023136"/>
    </source>
</evidence>
<dbReference type="CDD" id="cd06163">
    <property type="entry name" value="S2P-M50_PDZ_RseP-like"/>
    <property type="match status" value="1"/>
</dbReference>
<dbReference type="RefSeq" id="WP_165700465.1">
    <property type="nucleotide sequence ID" value="NZ_CP036265.1"/>
</dbReference>
<organism evidence="14 15">
    <name type="scientific">Alienimonas californiensis</name>
    <dbReference type="NCBI Taxonomy" id="2527989"/>
    <lineage>
        <taxon>Bacteria</taxon>
        <taxon>Pseudomonadati</taxon>
        <taxon>Planctomycetota</taxon>
        <taxon>Planctomycetia</taxon>
        <taxon>Planctomycetales</taxon>
        <taxon>Planctomycetaceae</taxon>
        <taxon>Alienimonas</taxon>
    </lineage>
</organism>
<proteinExistence type="inferred from homology"/>
<keyword evidence="5 12" id="KW-0812">Transmembrane</keyword>
<dbReference type="SMART" id="SM00228">
    <property type="entry name" value="PDZ"/>
    <property type="match status" value="3"/>
</dbReference>
<gene>
    <name evidence="14" type="primary">mmpA</name>
    <name evidence="14" type="ORF">CA12_01200</name>
</gene>
<dbReference type="GO" id="GO:0006508">
    <property type="term" value="P:proteolysis"/>
    <property type="evidence" value="ECO:0007669"/>
    <property type="project" value="UniProtKB-KW"/>
</dbReference>
<reference evidence="14 15" key="1">
    <citation type="submission" date="2019-02" db="EMBL/GenBank/DDBJ databases">
        <title>Deep-cultivation of Planctomycetes and their phenomic and genomic characterization uncovers novel biology.</title>
        <authorList>
            <person name="Wiegand S."/>
            <person name="Jogler M."/>
            <person name="Boedeker C."/>
            <person name="Pinto D."/>
            <person name="Vollmers J."/>
            <person name="Rivas-Marin E."/>
            <person name="Kohn T."/>
            <person name="Peeters S.H."/>
            <person name="Heuer A."/>
            <person name="Rast P."/>
            <person name="Oberbeckmann S."/>
            <person name="Bunk B."/>
            <person name="Jeske O."/>
            <person name="Meyerdierks A."/>
            <person name="Storesund J.E."/>
            <person name="Kallscheuer N."/>
            <person name="Luecker S."/>
            <person name="Lage O.M."/>
            <person name="Pohl T."/>
            <person name="Merkel B.J."/>
            <person name="Hornburger P."/>
            <person name="Mueller R.-W."/>
            <person name="Bruemmer F."/>
            <person name="Labrenz M."/>
            <person name="Spormann A.M."/>
            <person name="Op den Camp H."/>
            <person name="Overmann J."/>
            <person name="Amann R."/>
            <person name="Jetten M.S.M."/>
            <person name="Mascher T."/>
            <person name="Medema M.H."/>
            <person name="Devos D.P."/>
            <person name="Kaster A.-K."/>
            <person name="Ovreas L."/>
            <person name="Rohde M."/>
            <person name="Galperin M.Y."/>
            <person name="Jogler C."/>
        </authorList>
    </citation>
    <scope>NUCLEOTIDE SEQUENCE [LARGE SCALE GENOMIC DNA]</scope>
    <source>
        <strain evidence="14 15">CA12</strain>
    </source>
</reference>
<keyword evidence="15" id="KW-1185">Reference proteome</keyword>
<evidence type="ECO:0000256" key="8">
    <source>
        <dbReference type="ARBA" id="ARBA00022989"/>
    </source>
</evidence>
<dbReference type="Gene3D" id="2.30.42.10">
    <property type="match status" value="3"/>
</dbReference>
<dbReference type="InterPro" id="IPR008915">
    <property type="entry name" value="Peptidase_M50"/>
</dbReference>
<sequence>MTDTLFSLAAAAPPLGVAAPLAAFSLSGLFAKLLSLLWVALGLGLVIFFHELGHFAVAKWCGVRVERFSIGFGPVLFSKTRGETEYALSAFPLGGYVKMLGQDDIDPSQLTSDEIAEDPRSYSAKPVWQRMAIISAGVTMNLITAVVFFAVALWLGMQAPSAVVGQVTTGGPAWTAGVEPGDILRNVGGRKVITFNDVALATALSWGDTLPLRGYRADGTRFELELDPDDSGTRRTAGFAPSLGLTLGTLSAESKSAVHPTSPAAAVADRVRPGDELIAARVLPAPAPPADGDAEEGEDGAAEPAATEAVPLTSFINYSAVVGAAADRPIEFTLRRPDADDPDATGETFSVTVGPTPVRSLGLRVSPQPIAAIRAGSPAEAAGLRVGDELSKVDGRDVGLDLDPLRLPNAFFERAGEAVPVEVVRTGEDGGPSVVKLTITPDARPGWISRPSAPTEPLDVPALGAAFHLNPVITEVTPGGPADRAGLKANDKIVAATFTAPKPAAGEEGREAIKIPFENEKVEDWNPFAYVFTLAQELPEDTLTLTVKRDGTQQTVTLTPAPADDWYFPTRGFLLPRELIERRSDSAADALRDGLRETRTVVEQMYLTLGSLLTGRLSIKNLRGPPGIISEGMRIADNGPADFLHFLGFLSVNLAVLNFLPIPVLDGGHMVWLMWEAVTRKKPSEGLVIGAAYVGLGMIVLLMLTVIYLDIFEHNVFGWG</sequence>
<evidence type="ECO:0000256" key="5">
    <source>
        <dbReference type="ARBA" id="ARBA00022692"/>
    </source>
</evidence>
<accession>A0A517P3V6</accession>
<dbReference type="PANTHER" id="PTHR42837:SF2">
    <property type="entry name" value="MEMBRANE METALLOPROTEASE ARASP2, CHLOROPLASTIC-RELATED"/>
    <property type="match status" value="1"/>
</dbReference>
<evidence type="ECO:0000256" key="3">
    <source>
        <dbReference type="ARBA" id="ARBA00007931"/>
    </source>
</evidence>
<evidence type="ECO:0000256" key="12">
    <source>
        <dbReference type="SAM" id="Phobius"/>
    </source>
</evidence>
<comment type="similarity">
    <text evidence="3">Belongs to the peptidase M50B family.</text>
</comment>
<dbReference type="InterPro" id="IPR036034">
    <property type="entry name" value="PDZ_sf"/>
</dbReference>
<evidence type="ECO:0000256" key="1">
    <source>
        <dbReference type="ARBA" id="ARBA00001947"/>
    </source>
</evidence>
<keyword evidence="8 12" id="KW-1133">Transmembrane helix</keyword>
<dbReference type="EC" id="3.4.24.-" evidence="14"/>